<dbReference type="InterPro" id="IPR018486">
    <property type="entry name" value="Hemopexin_CS"/>
</dbReference>
<evidence type="ECO:0000313" key="3">
    <source>
        <dbReference type="Proteomes" id="UP000825935"/>
    </source>
</evidence>
<dbReference type="AlphaFoldDB" id="A0A8T2R7D6"/>
<dbReference type="Proteomes" id="UP000825935">
    <property type="component" value="Chromosome 29"/>
</dbReference>
<comment type="caution">
    <text evidence="2">The sequence shown here is derived from an EMBL/GenBank/DDBJ whole genome shotgun (WGS) entry which is preliminary data.</text>
</comment>
<reference evidence="2" key="1">
    <citation type="submission" date="2021-08" db="EMBL/GenBank/DDBJ databases">
        <title>WGS assembly of Ceratopteris richardii.</title>
        <authorList>
            <person name="Marchant D.B."/>
            <person name="Chen G."/>
            <person name="Jenkins J."/>
            <person name="Shu S."/>
            <person name="Leebens-Mack J."/>
            <person name="Grimwood J."/>
            <person name="Schmutz J."/>
            <person name="Soltis P."/>
            <person name="Soltis D."/>
            <person name="Chen Z.-H."/>
        </authorList>
    </citation>
    <scope>NUCLEOTIDE SEQUENCE</scope>
    <source>
        <strain evidence="2">Whitten #5841</strain>
        <tissue evidence="2">Leaf</tissue>
    </source>
</reference>
<gene>
    <name evidence="2" type="ORF">KP509_29G017100</name>
</gene>
<sequence>MADCGAGRKEQEHQENATPSPPSKCSDDSVSRQCADGPSPADSGSIIRTLPSQYCCAQGLDPHAPELMGEPGTGRANLMNGIPGGWYSEINSLWPGTPLLLQSAFHDDKNSQQVIAFCSQCSIFF</sequence>
<name>A0A8T2R7D6_CERRI</name>
<dbReference type="EMBL" id="CM035434">
    <property type="protein sequence ID" value="KAH7291443.1"/>
    <property type="molecule type" value="Genomic_DNA"/>
</dbReference>
<keyword evidence="3" id="KW-1185">Reference proteome</keyword>
<feature type="region of interest" description="Disordered" evidence="1">
    <location>
        <begin position="1"/>
        <end position="46"/>
    </location>
</feature>
<evidence type="ECO:0000313" key="2">
    <source>
        <dbReference type="EMBL" id="KAH7291443.1"/>
    </source>
</evidence>
<protein>
    <submittedName>
        <fullName evidence="2">Uncharacterized protein</fullName>
    </submittedName>
</protein>
<accession>A0A8T2R7D6</accession>
<evidence type="ECO:0000256" key="1">
    <source>
        <dbReference type="SAM" id="MobiDB-lite"/>
    </source>
</evidence>
<dbReference type="PROSITE" id="PS00024">
    <property type="entry name" value="HEMOPEXIN"/>
    <property type="match status" value="1"/>
</dbReference>
<organism evidence="2 3">
    <name type="scientific">Ceratopteris richardii</name>
    <name type="common">Triangle waterfern</name>
    <dbReference type="NCBI Taxonomy" id="49495"/>
    <lineage>
        <taxon>Eukaryota</taxon>
        <taxon>Viridiplantae</taxon>
        <taxon>Streptophyta</taxon>
        <taxon>Embryophyta</taxon>
        <taxon>Tracheophyta</taxon>
        <taxon>Polypodiopsida</taxon>
        <taxon>Polypodiidae</taxon>
        <taxon>Polypodiales</taxon>
        <taxon>Pteridineae</taxon>
        <taxon>Pteridaceae</taxon>
        <taxon>Parkerioideae</taxon>
        <taxon>Ceratopteris</taxon>
    </lineage>
</organism>
<proteinExistence type="predicted"/>
<feature type="compositionally biased region" description="Basic and acidic residues" evidence="1">
    <location>
        <begin position="1"/>
        <end position="15"/>
    </location>
</feature>